<gene>
    <name evidence="1" type="ORF">A2462_06530</name>
</gene>
<dbReference type="SUPFAM" id="SSF54637">
    <property type="entry name" value="Thioesterase/thiol ester dehydrase-isomerase"/>
    <property type="match status" value="1"/>
</dbReference>
<evidence type="ECO:0000313" key="1">
    <source>
        <dbReference type="EMBL" id="OGC32841.1"/>
    </source>
</evidence>
<dbReference type="EMBL" id="MEUI01000044">
    <property type="protein sequence ID" value="OGC32841.1"/>
    <property type="molecule type" value="Genomic_DNA"/>
</dbReference>
<reference evidence="1 2" key="1">
    <citation type="journal article" date="2016" name="Nat. Commun.">
        <title>Thousands of microbial genomes shed light on interconnected biogeochemical processes in an aquifer system.</title>
        <authorList>
            <person name="Anantharaman K."/>
            <person name="Brown C.T."/>
            <person name="Hug L.A."/>
            <person name="Sharon I."/>
            <person name="Castelle C.J."/>
            <person name="Probst A.J."/>
            <person name="Thomas B.C."/>
            <person name="Singh A."/>
            <person name="Wilkins M.J."/>
            <person name="Karaoz U."/>
            <person name="Brodie E.L."/>
            <person name="Williams K.H."/>
            <person name="Hubbard S.S."/>
            <person name="Banfield J.F."/>
        </authorList>
    </citation>
    <scope>NUCLEOTIDE SEQUENCE [LARGE SCALE GENOMIC DNA]</scope>
</reference>
<organism evidence="1 2">
    <name type="scientific">candidate division WOR-1 bacterium RIFOXYC2_FULL_41_25</name>
    <dbReference type="NCBI Taxonomy" id="1802586"/>
    <lineage>
        <taxon>Bacteria</taxon>
        <taxon>Bacillati</taxon>
        <taxon>Saganbacteria</taxon>
    </lineage>
</organism>
<sequence length="140" mass="16166">MFATGYKKTFQAHLGDTSAYGNIFYMSYHRWIAITKEDFFNENVSGFSDLFKMGGIKLFVLRSSLKMFGEGRLHDRIEVQLTCKTIRRVRVELVFRCYNLSEEKLIAESNNIIIFVDKGNKPLAIQDKIKQALLSIKAEV</sequence>
<accession>A0A1F4TJC8</accession>
<dbReference type="AlphaFoldDB" id="A0A1F4TJC8"/>
<protein>
    <recommendedName>
        <fullName evidence="3">Thioesterase domain-containing protein</fullName>
    </recommendedName>
</protein>
<proteinExistence type="predicted"/>
<name>A0A1F4TJC8_UNCSA</name>
<evidence type="ECO:0008006" key="3">
    <source>
        <dbReference type="Google" id="ProtNLM"/>
    </source>
</evidence>
<dbReference type="InterPro" id="IPR029069">
    <property type="entry name" value="HotDog_dom_sf"/>
</dbReference>
<evidence type="ECO:0000313" key="2">
    <source>
        <dbReference type="Proteomes" id="UP000177309"/>
    </source>
</evidence>
<dbReference type="Gene3D" id="3.10.129.10">
    <property type="entry name" value="Hotdog Thioesterase"/>
    <property type="match status" value="1"/>
</dbReference>
<comment type="caution">
    <text evidence="1">The sequence shown here is derived from an EMBL/GenBank/DDBJ whole genome shotgun (WGS) entry which is preliminary data.</text>
</comment>
<dbReference type="Proteomes" id="UP000177309">
    <property type="component" value="Unassembled WGS sequence"/>
</dbReference>